<dbReference type="InterPro" id="IPR013783">
    <property type="entry name" value="Ig-like_fold"/>
</dbReference>
<name>A0A1I5B3J3_9MICO</name>
<dbReference type="OrthoDB" id="3584537at2"/>
<dbReference type="AlphaFoldDB" id="A0A1I5B3J3"/>
<dbReference type="Gene3D" id="2.60.40.10">
    <property type="entry name" value="Immunoglobulins"/>
    <property type="match status" value="1"/>
</dbReference>
<gene>
    <name evidence="3" type="ORF">SAMN05216219_1705</name>
</gene>
<accession>A0A1I5B3J3</accession>
<dbReference type="Proteomes" id="UP000198867">
    <property type="component" value="Unassembled WGS sequence"/>
</dbReference>
<dbReference type="RefSeq" id="WP_090710535.1">
    <property type="nucleotide sequence ID" value="NZ_FOVM01000004.1"/>
</dbReference>
<evidence type="ECO:0000259" key="2">
    <source>
        <dbReference type="Pfam" id="PF01345"/>
    </source>
</evidence>
<evidence type="ECO:0000313" key="4">
    <source>
        <dbReference type="Proteomes" id="UP000198867"/>
    </source>
</evidence>
<organism evidence="3 4">
    <name type="scientific">Mycetocola miduiensis</name>
    <dbReference type="NCBI Taxonomy" id="995034"/>
    <lineage>
        <taxon>Bacteria</taxon>
        <taxon>Bacillati</taxon>
        <taxon>Actinomycetota</taxon>
        <taxon>Actinomycetes</taxon>
        <taxon>Micrococcales</taxon>
        <taxon>Microbacteriaceae</taxon>
        <taxon>Mycetocola</taxon>
    </lineage>
</organism>
<dbReference type="EMBL" id="FOVM01000004">
    <property type="protein sequence ID" value="SFN69252.1"/>
    <property type="molecule type" value="Genomic_DNA"/>
</dbReference>
<dbReference type="GO" id="GO:0005975">
    <property type="term" value="P:carbohydrate metabolic process"/>
    <property type="evidence" value="ECO:0007669"/>
    <property type="project" value="UniProtKB-ARBA"/>
</dbReference>
<evidence type="ECO:0000256" key="1">
    <source>
        <dbReference type="SAM" id="SignalP"/>
    </source>
</evidence>
<feature type="signal peptide" evidence="1">
    <location>
        <begin position="1"/>
        <end position="26"/>
    </location>
</feature>
<protein>
    <submittedName>
        <fullName evidence="3">Conserved repeat domain-containing protein</fullName>
    </submittedName>
</protein>
<sequence length="352" mass="35627">MMRNRAAALAAVILFLVLSGSGISHAYWSTHATSRANVQAASLADNCPTVRGVPTGSGPCLVAVTTLTNVTSPGTPPRVGDTLEYTTTVTNNGGAPSGLTRLSGTIPDGLTFEAGSLGTTGASQSDAAGDDHAEYLASSGTFTARLGDGATATTGGAIAPESRATFTLRSIVNAHSTAEKIISYAQATVTYIDTRAPQWTVNFLLVPVVSTIQDSTDLATTQVVASPWVTPGGSNGPRWTITVTNNGLSNDGAVVRVVVPTGLANPSFSGPNSCPAVTGMAQTFDCDAGTLSAGASKSIIFQGTVPSTYSGDPLLSVTATVRGSIYDHEPANNTSTGTVTVVYPVNTPAGGR</sequence>
<proteinExistence type="predicted"/>
<evidence type="ECO:0000313" key="3">
    <source>
        <dbReference type="EMBL" id="SFN69252.1"/>
    </source>
</evidence>
<dbReference type="NCBIfam" id="TIGR01451">
    <property type="entry name" value="B_ant_repeat"/>
    <property type="match status" value="1"/>
</dbReference>
<keyword evidence="1" id="KW-0732">Signal</keyword>
<reference evidence="4" key="1">
    <citation type="submission" date="2016-10" db="EMBL/GenBank/DDBJ databases">
        <authorList>
            <person name="Varghese N."/>
            <person name="Submissions S."/>
        </authorList>
    </citation>
    <scope>NUCLEOTIDE SEQUENCE [LARGE SCALE GENOMIC DNA]</scope>
    <source>
        <strain evidence="4">CGMCC 1.11101</strain>
    </source>
</reference>
<feature type="chain" id="PRO_5011567224" evidence="1">
    <location>
        <begin position="27"/>
        <end position="352"/>
    </location>
</feature>
<dbReference type="Pfam" id="PF01345">
    <property type="entry name" value="DUF11"/>
    <property type="match status" value="1"/>
</dbReference>
<feature type="domain" description="DUF11" evidence="2">
    <location>
        <begin position="217"/>
        <end position="339"/>
    </location>
</feature>
<dbReference type="InterPro" id="IPR001434">
    <property type="entry name" value="OmcB-like_DUF11"/>
</dbReference>
<dbReference type="STRING" id="995034.SAMN05216219_1705"/>
<keyword evidence="4" id="KW-1185">Reference proteome</keyword>
<dbReference type="InterPro" id="IPR047589">
    <property type="entry name" value="DUF11_rpt"/>
</dbReference>